<keyword evidence="2" id="KW-0732">Signal</keyword>
<evidence type="ECO:0000259" key="3">
    <source>
        <dbReference type="PROSITE" id="PS50206"/>
    </source>
</evidence>
<keyword evidence="5" id="KW-1185">Reference proteome</keyword>
<dbReference type="InterPro" id="IPR001763">
    <property type="entry name" value="Rhodanese-like_dom"/>
</dbReference>
<dbReference type="PANTHER" id="PTHR43855">
    <property type="entry name" value="THIOSULFATE SULFURTRANSFERASE"/>
    <property type="match status" value="1"/>
</dbReference>
<dbReference type="PROSITE" id="PS50206">
    <property type="entry name" value="RHODANESE_3"/>
    <property type="match status" value="2"/>
</dbReference>
<evidence type="ECO:0000313" key="5">
    <source>
        <dbReference type="Proteomes" id="UP000245474"/>
    </source>
</evidence>
<feature type="domain" description="Rhodanese" evidence="3">
    <location>
        <begin position="52"/>
        <end position="160"/>
    </location>
</feature>
<comment type="caution">
    <text evidence="4">The sequence shown here is derived from an EMBL/GenBank/DDBJ whole genome shotgun (WGS) entry which is preliminary data.</text>
</comment>
<proteinExistence type="predicted"/>
<gene>
    <name evidence="4" type="ORF">DEM34_03455</name>
</gene>
<dbReference type="SUPFAM" id="SSF52821">
    <property type="entry name" value="Rhodanese/Cell cycle control phosphatase"/>
    <property type="match status" value="2"/>
</dbReference>
<feature type="chain" id="PRO_5015755921" evidence="2">
    <location>
        <begin position="28"/>
        <end position="312"/>
    </location>
</feature>
<evidence type="ECO:0000256" key="2">
    <source>
        <dbReference type="SAM" id="SignalP"/>
    </source>
</evidence>
<dbReference type="SMART" id="SM00450">
    <property type="entry name" value="RHOD"/>
    <property type="match status" value="2"/>
</dbReference>
<dbReference type="AlphaFoldDB" id="A0A2U2N7C6"/>
<organism evidence="4 5">
    <name type="scientific">Sediminicurvatus halobius</name>
    <dbReference type="NCBI Taxonomy" id="2182432"/>
    <lineage>
        <taxon>Bacteria</taxon>
        <taxon>Pseudomonadati</taxon>
        <taxon>Pseudomonadota</taxon>
        <taxon>Gammaproteobacteria</taxon>
        <taxon>Chromatiales</taxon>
        <taxon>Ectothiorhodospiraceae</taxon>
        <taxon>Sediminicurvatus</taxon>
    </lineage>
</organism>
<dbReference type="RefSeq" id="WP_109676290.1">
    <property type="nucleotide sequence ID" value="NZ_CP086615.1"/>
</dbReference>
<dbReference type="OrthoDB" id="9781034at2"/>
<sequence>MRQFAAQRVLPRALLGLALLLPVAAAAASPAVVDAEWLRQHHDRVAVVETSRSVDAFADTGHIPGAAFVAMGEFLAEREGRHGRIRYLLPEAEAFQATVRGLGVDAGETVVIAPAGHTVYGDATVAARLYWQLRYYGHDDVAVLDGGVAAWRATGGAVTDTLADTAAGDFTARAPRSELLATSAEVEGIVAGEVNARLLDNRPLEPFAGLAGQDYVRGLGHLPGAEPLPFTLFVTEREGIVHWRSREEVRRLVQALVGASPGPMVTYCNSGHVSALAWFALSEIGELPQVRLYDGSLHEWTLDGDRELVIGR</sequence>
<dbReference type="PANTHER" id="PTHR43855:SF1">
    <property type="entry name" value="THIOSULFATE SULFURTRANSFERASE"/>
    <property type="match status" value="1"/>
</dbReference>
<accession>A0A2U2N7C6</accession>
<dbReference type="EMBL" id="QFFI01000004">
    <property type="protein sequence ID" value="PWG64864.1"/>
    <property type="molecule type" value="Genomic_DNA"/>
</dbReference>
<dbReference type="CDD" id="cd01448">
    <property type="entry name" value="TST_Repeat_1"/>
    <property type="match status" value="1"/>
</dbReference>
<dbReference type="Pfam" id="PF00581">
    <property type="entry name" value="Rhodanese"/>
    <property type="match status" value="2"/>
</dbReference>
<name>A0A2U2N7C6_9GAMM</name>
<protein>
    <submittedName>
        <fullName evidence="4">Rhodanese</fullName>
    </submittedName>
</protein>
<keyword evidence="1" id="KW-0677">Repeat</keyword>
<dbReference type="InterPro" id="IPR051126">
    <property type="entry name" value="Thiosulfate_sulfurtransferase"/>
</dbReference>
<dbReference type="Gene3D" id="3.40.250.10">
    <property type="entry name" value="Rhodanese-like domain"/>
    <property type="match status" value="2"/>
</dbReference>
<reference evidence="4 5" key="1">
    <citation type="submission" date="2018-05" db="EMBL/GenBank/DDBJ databases">
        <title>Spiribacter halobius sp. nov., a moderately halophilic bacterium isolated from marine solar saltern.</title>
        <authorList>
            <person name="Zheng W.-S."/>
            <person name="Lu D.-C."/>
            <person name="Du Z.-J."/>
        </authorList>
    </citation>
    <scope>NUCLEOTIDE SEQUENCE [LARGE SCALE GENOMIC DNA]</scope>
    <source>
        <strain evidence="4 5">E85</strain>
    </source>
</reference>
<feature type="domain" description="Rhodanese" evidence="3">
    <location>
        <begin position="192"/>
        <end position="309"/>
    </location>
</feature>
<evidence type="ECO:0000313" key="4">
    <source>
        <dbReference type="EMBL" id="PWG64864.1"/>
    </source>
</evidence>
<dbReference type="Proteomes" id="UP000245474">
    <property type="component" value="Unassembled WGS sequence"/>
</dbReference>
<feature type="signal peptide" evidence="2">
    <location>
        <begin position="1"/>
        <end position="27"/>
    </location>
</feature>
<evidence type="ECO:0000256" key="1">
    <source>
        <dbReference type="ARBA" id="ARBA00022737"/>
    </source>
</evidence>
<dbReference type="InterPro" id="IPR036873">
    <property type="entry name" value="Rhodanese-like_dom_sf"/>
</dbReference>